<dbReference type="PANTHER" id="PTHR43022:SF1">
    <property type="entry name" value="PROTEIN SMF"/>
    <property type="match status" value="1"/>
</dbReference>
<dbReference type="InterPro" id="IPR036388">
    <property type="entry name" value="WH-like_DNA-bd_sf"/>
</dbReference>
<dbReference type="Gene3D" id="3.40.50.450">
    <property type="match status" value="1"/>
</dbReference>
<comment type="similarity">
    <text evidence="1">Belongs to the DprA/Smf family.</text>
</comment>
<feature type="domain" description="DprA winged helix" evidence="3">
    <location>
        <begin position="324"/>
        <end position="379"/>
    </location>
</feature>
<accession>A0A8J4H0H3</accession>
<dbReference type="GO" id="GO:0009294">
    <property type="term" value="P:DNA-mediated transformation"/>
    <property type="evidence" value="ECO:0007669"/>
    <property type="project" value="InterPro"/>
</dbReference>
<comment type="caution">
    <text evidence="4">The sequence shown here is derived from an EMBL/GenBank/DDBJ whole genome shotgun (WGS) entry which is preliminary data.</text>
</comment>
<dbReference type="PANTHER" id="PTHR43022">
    <property type="entry name" value="PROTEIN SMF"/>
    <property type="match status" value="1"/>
</dbReference>
<dbReference type="AlphaFoldDB" id="A0A8J4H0H3"/>
<dbReference type="EMBL" id="BOVK01000016">
    <property type="protein sequence ID" value="GIQ68657.1"/>
    <property type="molecule type" value="Genomic_DNA"/>
</dbReference>
<reference evidence="4" key="1">
    <citation type="submission" date="2021-04" db="EMBL/GenBank/DDBJ databases">
        <title>Draft genome sequence of Xylanibacillus composti strain K13.</title>
        <authorList>
            <person name="Uke A."/>
            <person name="Chhe C."/>
            <person name="Baramee S."/>
            <person name="Kosugi A."/>
        </authorList>
    </citation>
    <scope>NUCLEOTIDE SEQUENCE</scope>
    <source>
        <strain evidence="4">K13</strain>
    </source>
</reference>
<evidence type="ECO:0000259" key="3">
    <source>
        <dbReference type="Pfam" id="PF17782"/>
    </source>
</evidence>
<organism evidence="4 5">
    <name type="scientific">Xylanibacillus composti</name>
    <dbReference type="NCBI Taxonomy" id="1572762"/>
    <lineage>
        <taxon>Bacteria</taxon>
        <taxon>Bacillati</taxon>
        <taxon>Bacillota</taxon>
        <taxon>Bacilli</taxon>
        <taxon>Bacillales</taxon>
        <taxon>Paenibacillaceae</taxon>
        <taxon>Xylanibacillus</taxon>
    </lineage>
</organism>
<dbReference type="SUPFAM" id="SSF102405">
    <property type="entry name" value="MCP/YpsA-like"/>
    <property type="match status" value="1"/>
</dbReference>
<dbReference type="InterPro" id="IPR057666">
    <property type="entry name" value="DrpA_SLOG"/>
</dbReference>
<dbReference type="Pfam" id="PF17782">
    <property type="entry name" value="WHD_DprA"/>
    <property type="match status" value="1"/>
</dbReference>
<dbReference type="Pfam" id="PF02481">
    <property type="entry name" value="DNA_processg_A"/>
    <property type="match status" value="1"/>
</dbReference>
<evidence type="ECO:0000313" key="5">
    <source>
        <dbReference type="Proteomes" id="UP000677918"/>
    </source>
</evidence>
<evidence type="ECO:0000256" key="1">
    <source>
        <dbReference type="ARBA" id="ARBA00006525"/>
    </source>
</evidence>
<dbReference type="Gene3D" id="1.10.10.10">
    <property type="entry name" value="Winged helix-like DNA-binding domain superfamily/Winged helix DNA-binding domain"/>
    <property type="match status" value="1"/>
</dbReference>
<proteinExistence type="inferred from homology"/>
<dbReference type="Proteomes" id="UP000677918">
    <property type="component" value="Unassembled WGS sequence"/>
</dbReference>
<gene>
    <name evidence="4" type="primary">dprA</name>
    <name evidence="4" type="ORF">XYCOK13_14810</name>
</gene>
<dbReference type="InterPro" id="IPR003488">
    <property type="entry name" value="DprA"/>
</dbReference>
<name>A0A8J4H0H3_9BACL</name>
<evidence type="ECO:0000259" key="2">
    <source>
        <dbReference type="Pfam" id="PF02481"/>
    </source>
</evidence>
<dbReference type="InterPro" id="IPR041614">
    <property type="entry name" value="DprA_WH"/>
</dbReference>
<protein>
    <submittedName>
        <fullName evidence="4">DNA polymerase</fullName>
    </submittedName>
</protein>
<feature type="domain" description="Smf/DprA SLOG" evidence="2">
    <location>
        <begin position="84"/>
        <end position="277"/>
    </location>
</feature>
<sequence>MDKKWLLFGLHEMEGVGWKSIAGIVEATHNLEMDVEEGKGGWLSDALLARAGVRKDIAGKVRDTLTASFIERRREAYEKANIGIITRFDDTYPSLLKHADSPPWILYYKGDLKMLQLPQIAIVGTRVPTAYGKHVAQQLGQELSERGYAVVSGMARGIDAAAHAGALSGCGGTIAVLGAGPERIYPPENRVLYERIAEKGLILSEYPLGSALHPIKFPRRNRIIAGLSFGTVVVEAAERSGALITADMAASANREVFIVPGPITSPKSRGVLKLWGEYSVTPVWSADGVEAGISHLLTPDWKAAMNERTGSKAAVPAGNLPGLQDAQPLSEDERRILDILANAPASIDELEAATKFPFGHLHSVLLSLLMKKKIEQKSGSYFHFITY</sequence>
<evidence type="ECO:0000313" key="4">
    <source>
        <dbReference type="EMBL" id="GIQ68657.1"/>
    </source>
</evidence>
<keyword evidence="5" id="KW-1185">Reference proteome</keyword>
<dbReference type="RefSeq" id="WP_213411280.1">
    <property type="nucleotide sequence ID" value="NZ_BOVK01000016.1"/>
</dbReference>
<dbReference type="NCBIfam" id="TIGR00732">
    <property type="entry name" value="dprA"/>
    <property type="match status" value="1"/>
</dbReference>